<keyword evidence="1 4" id="KW-0479">Metal-binding</keyword>
<dbReference type="InterPro" id="IPR036291">
    <property type="entry name" value="NAD(P)-bd_dom_sf"/>
</dbReference>
<dbReference type="InterPro" id="IPR013154">
    <property type="entry name" value="ADH-like_N"/>
</dbReference>
<dbReference type="InterPro" id="IPR011032">
    <property type="entry name" value="GroES-like_sf"/>
</dbReference>
<accession>A0A0C1PP01</accession>
<evidence type="ECO:0000256" key="3">
    <source>
        <dbReference type="ARBA" id="ARBA00023002"/>
    </source>
</evidence>
<proteinExistence type="inferred from homology"/>
<dbReference type="InterPro" id="IPR002328">
    <property type="entry name" value="ADH_Zn_CS"/>
</dbReference>
<protein>
    <submittedName>
        <fullName evidence="5">Sorbitol dehydrogenase</fullName>
        <ecNumber evidence="5">1.1.1.14</ecNumber>
    </submittedName>
</protein>
<evidence type="ECO:0000313" key="5">
    <source>
        <dbReference type="EMBL" id="KID42492.1"/>
    </source>
</evidence>
<dbReference type="EC" id="1.1.1.14" evidence="5"/>
<evidence type="ECO:0000256" key="4">
    <source>
        <dbReference type="RuleBase" id="RU361277"/>
    </source>
</evidence>
<organism evidence="5 6">
    <name type="scientific">Fructilactobacillus fructivorans</name>
    <dbReference type="NCBI Taxonomy" id="1614"/>
    <lineage>
        <taxon>Bacteria</taxon>
        <taxon>Bacillati</taxon>
        <taxon>Bacillota</taxon>
        <taxon>Bacilli</taxon>
        <taxon>Lactobacillales</taxon>
        <taxon>Lactobacillaceae</taxon>
        <taxon>Fructilactobacillus</taxon>
    </lineage>
</organism>
<dbReference type="Gene3D" id="3.90.180.10">
    <property type="entry name" value="Medium-chain alcohol dehydrogenases, catalytic domain"/>
    <property type="match status" value="1"/>
</dbReference>
<dbReference type="PROSITE" id="PS00059">
    <property type="entry name" value="ADH_ZINC"/>
    <property type="match status" value="1"/>
</dbReference>
<name>A0A0C1PP01_9LACO</name>
<dbReference type="InterPro" id="IPR050129">
    <property type="entry name" value="Zn_alcohol_dh"/>
</dbReference>
<reference evidence="5 6" key="1">
    <citation type="submission" date="2014-06" db="EMBL/GenBank/DDBJ databases">
        <title>Functional and comparative genomic analyses of the Drosophila gut microbiota identify candidate symbiosis factors.</title>
        <authorList>
            <person name="Newell P.D."/>
            <person name="Chaston J.M."/>
            <person name="Douglas A.E."/>
        </authorList>
    </citation>
    <scope>NUCLEOTIDE SEQUENCE [LARGE SCALE GENOMIC DNA]</scope>
    <source>
        <strain evidence="5 6">DmCS_002</strain>
    </source>
</reference>
<dbReference type="PANTHER" id="PTHR43401">
    <property type="entry name" value="L-THREONINE 3-DEHYDROGENASE"/>
    <property type="match status" value="1"/>
</dbReference>
<sequence length="341" mass="37373">MNEKMNALVMTKKQKMEMEKLDVPTPKDDEVLVETAYAGLCGTDNGLFNGLPGSTDATPPIVLGHENSGVVAAVGKNVKDFKKGDRVAVDPNIYCDKCFYCRTGRYELCDNLSAIGVTRNGGLEQYFTAPEKVVYKLPDSISLQAACSLEPISCVVHAMKITENITPYQKALIIGDGFMAKLFAQILRAYGIQSIDMAGLNDQVLHQMKTDFKLNKVINTSKTPIEENYDFVVEAVGRPETQEEAAEHTNKGAQVMMFGVGKPDQTFSMNTYNVFKKQLTIKGSIINPHAFEDSIALLESGAVQTEPFQNNILKLDEVEGALNHTTPKVGKIVVAVNPDLK</sequence>
<dbReference type="Pfam" id="PF08240">
    <property type="entry name" value="ADH_N"/>
    <property type="match status" value="1"/>
</dbReference>
<dbReference type="GO" id="GO:0003939">
    <property type="term" value="F:L-iditol 2-dehydrogenase (NAD+) activity"/>
    <property type="evidence" value="ECO:0007669"/>
    <property type="project" value="UniProtKB-EC"/>
</dbReference>
<dbReference type="Gene3D" id="3.40.50.720">
    <property type="entry name" value="NAD(P)-binding Rossmann-like Domain"/>
    <property type="match status" value="1"/>
</dbReference>
<dbReference type="PANTHER" id="PTHR43401:SF2">
    <property type="entry name" value="L-THREONINE 3-DEHYDROGENASE"/>
    <property type="match status" value="1"/>
</dbReference>
<dbReference type="STRING" id="1614.IV37_GL000823"/>
<dbReference type="EMBL" id="JOJZ01000009">
    <property type="protein sequence ID" value="KID42492.1"/>
    <property type="molecule type" value="Genomic_DNA"/>
</dbReference>
<dbReference type="SUPFAM" id="SSF51735">
    <property type="entry name" value="NAD(P)-binding Rossmann-fold domains"/>
    <property type="match status" value="1"/>
</dbReference>
<keyword evidence="3 5" id="KW-0560">Oxidoreductase</keyword>
<evidence type="ECO:0000256" key="1">
    <source>
        <dbReference type="ARBA" id="ARBA00022723"/>
    </source>
</evidence>
<dbReference type="InterPro" id="IPR020843">
    <property type="entry name" value="ER"/>
</dbReference>
<evidence type="ECO:0000313" key="6">
    <source>
        <dbReference type="Proteomes" id="UP000031397"/>
    </source>
</evidence>
<keyword evidence="2 4" id="KW-0862">Zinc</keyword>
<dbReference type="CDD" id="cd08234">
    <property type="entry name" value="threonine_DH_like"/>
    <property type="match status" value="1"/>
</dbReference>
<comment type="similarity">
    <text evidence="4">Belongs to the zinc-containing alcohol dehydrogenase family.</text>
</comment>
<gene>
    <name evidence="5" type="ORF">LfDm3_0421</name>
</gene>
<keyword evidence="6" id="KW-1185">Reference proteome</keyword>
<dbReference type="Proteomes" id="UP000031397">
    <property type="component" value="Unassembled WGS sequence"/>
</dbReference>
<evidence type="ECO:0000256" key="2">
    <source>
        <dbReference type="ARBA" id="ARBA00022833"/>
    </source>
</evidence>
<dbReference type="InterPro" id="IPR013149">
    <property type="entry name" value="ADH-like_C"/>
</dbReference>
<comment type="cofactor">
    <cofactor evidence="4">
        <name>Zn(2+)</name>
        <dbReference type="ChEBI" id="CHEBI:29105"/>
    </cofactor>
</comment>
<dbReference type="SMART" id="SM00829">
    <property type="entry name" value="PKS_ER"/>
    <property type="match status" value="1"/>
</dbReference>
<dbReference type="SUPFAM" id="SSF50129">
    <property type="entry name" value="GroES-like"/>
    <property type="match status" value="1"/>
</dbReference>
<dbReference type="PATRIC" id="fig|1614.11.peg.835"/>
<dbReference type="AlphaFoldDB" id="A0A0C1PP01"/>
<dbReference type="Pfam" id="PF00107">
    <property type="entry name" value="ADH_zinc_N"/>
    <property type="match status" value="1"/>
</dbReference>
<comment type="caution">
    <text evidence="5">The sequence shown here is derived from an EMBL/GenBank/DDBJ whole genome shotgun (WGS) entry which is preliminary data.</text>
</comment>
<dbReference type="GO" id="GO:0008270">
    <property type="term" value="F:zinc ion binding"/>
    <property type="evidence" value="ECO:0007669"/>
    <property type="project" value="InterPro"/>
</dbReference>